<dbReference type="AlphaFoldDB" id="A0A368N4U7"/>
<keyword evidence="3 6" id="KW-0479">Metal-binding</keyword>
<dbReference type="InterPro" id="IPR009056">
    <property type="entry name" value="Cyt_c-like_dom"/>
</dbReference>
<dbReference type="Proteomes" id="UP000252558">
    <property type="component" value="Unassembled WGS sequence"/>
</dbReference>
<dbReference type="PANTHER" id="PTHR33751:SF9">
    <property type="entry name" value="CYTOCHROME C4"/>
    <property type="match status" value="1"/>
</dbReference>
<dbReference type="InterPro" id="IPR050597">
    <property type="entry name" value="Cytochrome_c_Oxidase_Subunit"/>
</dbReference>
<name>A0A368N4U7_9GAMM</name>
<proteinExistence type="predicted"/>
<sequence length="104" mass="11140">MSPRSTLLALSVISSLICSTAVNADDIAIGKQKATTCAACHGEQGVSVIPMYPHLAGQQAVYFENQMKAFRSGARPNPIMGNLAKPLSDEDIRQLALYYASLKL</sequence>
<dbReference type="Pfam" id="PF00034">
    <property type="entry name" value="Cytochrom_C"/>
    <property type="match status" value="1"/>
</dbReference>
<dbReference type="Gene3D" id="1.10.760.10">
    <property type="entry name" value="Cytochrome c-like domain"/>
    <property type="match status" value="1"/>
</dbReference>
<evidence type="ECO:0000256" key="5">
    <source>
        <dbReference type="ARBA" id="ARBA00023004"/>
    </source>
</evidence>
<keyword evidence="2 6" id="KW-0349">Heme</keyword>
<dbReference type="PROSITE" id="PS51007">
    <property type="entry name" value="CYTC"/>
    <property type="match status" value="1"/>
</dbReference>
<gene>
    <name evidence="9" type="ORF">DU002_15885</name>
</gene>
<keyword evidence="10" id="KW-1185">Reference proteome</keyword>
<reference evidence="9 10" key="1">
    <citation type="submission" date="2018-07" db="EMBL/GenBank/DDBJ databases">
        <title>Corallincola holothuriorum sp. nov., a new facultative anaerobe isolated from sea cucumber Apostichopus japonicus.</title>
        <authorList>
            <person name="Xia H."/>
        </authorList>
    </citation>
    <scope>NUCLEOTIDE SEQUENCE [LARGE SCALE GENOMIC DNA]</scope>
    <source>
        <strain evidence="9 10">C4</strain>
    </source>
</reference>
<feature type="chain" id="PRO_5017017075" evidence="7">
    <location>
        <begin position="25"/>
        <end position="104"/>
    </location>
</feature>
<feature type="domain" description="Cytochrome c" evidence="8">
    <location>
        <begin position="25"/>
        <end position="103"/>
    </location>
</feature>
<dbReference type="InterPro" id="IPR036909">
    <property type="entry name" value="Cyt_c-like_dom_sf"/>
</dbReference>
<dbReference type="OrthoDB" id="9796421at2"/>
<protein>
    <submittedName>
        <fullName evidence="9">Cytochrome c</fullName>
    </submittedName>
</protein>
<comment type="caution">
    <text evidence="9">The sequence shown here is derived from an EMBL/GenBank/DDBJ whole genome shotgun (WGS) entry which is preliminary data.</text>
</comment>
<organism evidence="9 10">
    <name type="scientific">Corallincola holothuriorum</name>
    <dbReference type="NCBI Taxonomy" id="2282215"/>
    <lineage>
        <taxon>Bacteria</taxon>
        <taxon>Pseudomonadati</taxon>
        <taxon>Pseudomonadota</taxon>
        <taxon>Gammaproteobacteria</taxon>
        <taxon>Alteromonadales</taxon>
        <taxon>Psychromonadaceae</taxon>
        <taxon>Corallincola</taxon>
    </lineage>
</organism>
<dbReference type="GO" id="GO:0009055">
    <property type="term" value="F:electron transfer activity"/>
    <property type="evidence" value="ECO:0007669"/>
    <property type="project" value="InterPro"/>
</dbReference>
<evidence type="ECO:0000313" key="10">
    <source>
        <dbReference type="Proteomes" id="UP000252558"/>
    </source>
</evidence>
<dbReference type="GO" id="GO:0046872">
    <property type="term" value="F:metal ion binding"/>
    <property type="evidence" value="ECO:0007669"/>
    <property type="project" value="UniProtKB-KW"/>
</dbReference>
<evidence type="ECO:0000256" key="4">
    <source>
        <dbReference type="ARBA" id="ARBA00022982"/>
    </source>
</evidence>
<dbReference type="PANTHER" id="PTHR33751">
    <property type="entry name" value="CBB3-TYPE CYTOCHROME C OXIDASE SUBUNIT FIXP"/>
    <property type="match status" value="1"/>
</dbReference>
<evidence type="ECO:0000256" key="7">
    <source>
        <dbReference type="SAM" id="SignalP"/>
    </source>
</evidence>
<evidence type="ECO:0000256" key="2">
    <source>
        <dbReference type="ARBA" id="ARBA00022617"/>
    </source>
</evidence>
<keyword evidence="7" id="KW-0732">Signal</keyword>
<keyword evidence="4" id="KW-0249">Electron transport</keyword>
<evidence type="ECO:0000259" key="8">
    <source>
        <dbReference type="PROSITE" id="PS51007"/>
    </source>
</evidence>
<dbReference type="SUPFAM" id="SSF46626">
    <property type="entry name" value="Cytochrome c"/>
    <property type="match status" value="1"/>
</dbReference>
<dbReference type="GO" id="GO:0020037">
    <property type="term" value="F:heme binding"/>
    <property type="evidence" value="ECO:0007669"/>
    <property type="project" value="InterPro"/>
</dbReference>
<dbReference type="EMBL" id="QPID01000010">
    <property type="protein sequence ID" value="RCU45528.1"/>
    <property type="molecule type" value="Genomic_DNA"/>
</dbReference>
<accession>A0A368N4U7</accession>
<feature type="signal peptide" evidence="7">
    <location>
        <begin position="1"/>
        <end position="24"/>
    </location>
</feature>
<evidence type="ECO:0000256" key="1">
    <source>
        <dbReference type="ARBA" id="ARBA00022448"/>
    </source>
</evidence>
<evidence type="ECO:0000256" key="3">
    <source>
        <dbReference type="ARBA" id="ARBA00022723"/>
    </source>
</evidence>
<evidence type="ECO:0000313" key="9">
    <source>
        <dbReference type="EMBL" id="RCU45528.1"/>
    </source>
</evidence>
<keyword evidence="5 6" id="KW-0408">Iron</keyword>
<evidence type="ECO:0000256" key="6">
    <source>
        <dbReference type="PROSITE-ProRule" id="PRU00433"/>
    </source>
</evidence>
<dbReference type="RefSeq" id="WP_114339389.1">
    <property type="nucleotide sequence ID" value="NZ_QPID01000010.1"/>
</dbReference>
<keyword evidence="1" id="KW-0813">Transport</keyword>